<sequence length="300" mass="33414">MSRQLSVPHVVQRFFNPALSSSTTEEDDDTVTNEMVQGVLADHQDTKQQLLATQKQLIDELTRERDDWKRRCERAEAKLTEFQARCGYFGAHQDSVLTVLSARDHAQLIEWLGGDRTLVQLYKATRDGGMYGSLLDRVGGARGLLFIIRVGSLRFGAYMSGGIDVPDTNRPCDVWFFSLTGHDFSGPTKIPLRHKNNQMVSIAARDGALESRTGENKARMCIGGGGILWLGYGDNDAPAADIRRIQHWVHKDDVPAGYTGMRAAVAEISSSQCGFLGSNELFTAEELEVWHVVRLHFESE</sequence>
<protein>
    <recommendedName>
        <fullName evidence="2">TLDc domain-containing protein</fullName>
    </recommendedName>
</protein>
<dbReference type="InterPro" id="IPR006571">
    <property type="entry name" value="TLDc_dom"/>
</dbReference>
<dbReference type="InParanoid" id="A0A0G4H4U9"/>
<dbReference type="EMBL" id="CDMY01001000">
    <property type="protein sequence ID" value="CEM38820.1"/>
    <property type="molecule type" value="Genomic_DNA"/>
</dbReference>
<evidence type="ECO:0000259" key="2">
    <source>
        <dbReference type="Pfam" id="PF07534"/>
    </source>
</evidence>
<dbReference type="AlphaFoldDB" id="A0A0G4H4U9"/>
<gene>
    <name evidence="3" type="ORF">Vbra_1904</name>
</gene>
<keyword evidence="1" id="KW-0175">Coiled coil</keyword>
<feature type="domain" description="TLDc" evidence="2">
    <location>
        <begin position="106"/>
        <end position="292"/>
    </location>
</feature>
<dbReference type="Proteomes" id="UP000041254">
    <property type="component" value="Unassembled WGS sequence"/>
</dbReference>
<proteinExistence type="predicted"/>
<name>A0A0G4H4U9_VITBC</name>
<evidence type="ECO:0000256" key="1">
    <source>
        <dbReference type="SAM" id="Coils"/>
    </source>
</evidence>
<organism evidence="3 4">
    <name type="scientific">Vitrella brassicaformis (strain CCMP3155)</name>
    <dbReference type="NCBI Taxonomy" id="1169540"/>
    <lineage>
        <taxon>Eukaryota</taxon>
        <taxon>Sar</taxon>
        <taxon>Alveolata</taxon>
        <taxon>Colpodellida</taxon>
        <taxon>Vitrellaceae</taxon>
        <taxon>Vitrella</taxon>
    </lineage>
</organism>
<evidence type="ECO:0000313" key="3">
    <source>
        <dbReference type="EMBL" id="CEM38820.1"/>
    </source>
</evidence>
<keyword evidence="4" id="KW-1185">Reference proteome</keyword>
<reference evidence="3 4" key="1">
    <citation type="submission" date="2014-11" db="EMBL/GenBank/DDBJ databases">
        <authorList>
            <person name="Zhu J."/>
            <person name="Qi W."/>
            <person name="Song R."/>
        </authorList>
    </citation>
    <scope>NUCLEOTIDE SEQUENCE [LARGE SCALE GENOMIC DNA]</scope>
</reference>
<dbReference type="PhylomeDB" id="A0A0G4H4U9"/>
<evidence type="ECO:0000313" key="4">
    <source>
        <dbReference type="Proteomes" id="UP000041254"/>
    </source>
</evidence>
<accession>A0A0G4H4U9</accession>
<feature type="coiled-coil region" evidence="1">
    <location>
        <begin position="40"/>
        <end position="85"/>
    </location>
</feature>
<dbReference type="VEuPathDB" id="CryptoDB:Vbra_1904"/>
<dbReference type="Pfam" id="PF07534">
    <property type="entry name" value="TLD"/>
    <property type="match status" value="1"/>
</dbReference>